<dbReference type="InterPro" id="IPR011990">
    <property type="entry name" value="TPR-like_helical_dom_sf"/>
</dbReference>
<evidence type="ECO:0000256" key="3">
    <source>
        <dbReference type="SAM" id="SignalP"/>
    </source>
</evidence>
<dbReference type="InterPro" id="IPR036280">
    <property type="entry name" value="Multihaem_cyt_sf"/>
</dbReference>
<dbReference type="InterPro" id="IPR023155">
    <property type="entry name" value="Cyt_c-552/4"/>
</dbReference>
<dbReference type="Pfam" id="PF13414">
    <property type="entry name" value="TPR_11"/>
    <property type="match status" value="1"/>
</dbReference>
<feature type="repeat" description="TPR" evidence="2">
    <location>
        <begin position="580"/>
        <end position="613"/>
    </location>
</feature>
<dbReference type="SMART" id="SM00028">
    <property type="entry name" value="TPR"/>
    <property type="match status" value="3"/>
</dbReference>
<dbReference type="Gene3D" id="1.10.1130.10">
    <property type="entry name" value="Flavocytochrome C3, Chain A"/>
    <property type="match status" value="1"/>
</dbReference>
<dbReference type="EMBL" id="JAFEUM010000003">
    <property type="protein sequence ID" value="MBM7036766.1"/>
    <property type="molecule type" value="Genomic_DNA"/>
</dbReference>
<evidence type="ECO:0000313" key="6">
    <source>
        <dbReference type="Proteomes" id="UP000809621"/>
    </source>
</evidence>
<keyword evidence="6" id="KW-1185">Reference proteome</keyword>
<dbReference type="SUPFAM" id="SSF48452">
    <property type="entry name" value="TPR-like"/>
    <property type="match status" value="1"/>
</dbReference>
<evidence type="ECO:0000256" key="1">
    <source>
        <dbReference type="ARBA" id="ARBA00022729"/>
    </source>
</evidence>
<reference evidence="5 6" key="1">
    <citation type="submission" date="2021-02" db="EMBL/GenBank/DDBJ databases">
        <authorList>
            <person name="Park J.-S."/>
        </authorList>
    </citation>
    <scope>NUCLEOTIDE SEQUENCE [LARGE SCALE GENOMIC DNA]</scope>
    <source>
        <strain evidence="5 6">188UL20-2</strain>
    </source>
</reference>
<feature type="domain" description="Cytochrome c-552/4" evidence="4">
    <location>
        <begin position="163"/>
        <end position="203"/>
    </location>
</feature>
<comment type="caution">
    <text evidence="5">The sequence shown here is derived from an EMBL/GenBank/DDBJ whole genome shotgun (WGS) entry which is preliminary data.</text>
</comment>
<evidence type="ECO:0000259" key="4">
    <source>
        <dbReference type="Pfam" id="PF13435"/>
    </source>
</evidence>
<dbReference type="PANTHER" id="PTHR35038:SF8">
    <property type="entry name" value="C-TYPE POLYHEME CYTOCHROME OMCC"/>
    <property type="match status" value="1"/>
</dbReference>
<dbReference type="Pfam" id="PF13435">
    <property type="entry name" value="Cytochrome_C554"/>
    <property type="match status" value="2"/>
</dbReference>
<name>A0ABS2HLR1_9VIBR</name>
<dbReference type="InterPro" id="IPR019734">
    <property type="entry name" value="TPR_rpt"/>
</dbReference>
<sequence length="755" mass="84894">MGLVQSLVWTILALVSLSKQGLAAEYVGTPQCIECHQQEYDQWQGSHHDMAMSHMSDDAVQGDFNNAELEFNGKTNRFFRRGDRYWVNIEGPDGAFHDYEITYTFGFEPLQQYMTEFDDGRVQLIPFAWDTRSHEQGGQRWFHLYPNMSDPSHDFYWTNVGQNWNYMCADCHSTDLKKNYDVSTNTYATSWFEINVGCEACHGPASDHMQWAELDKSGQAIPDALQAHAGFNRNLDKAVSQWLLADGEGTLHPESIQATDQVTVCAQCHSRRTQISDSTDHVQGVLSDRYRLNLLEPALYHADGQIFDEDYVYGSFLQSAMAENGVVCSNCHNPHTAQLAMPEEVVCSQCHMPTHYNDEIHSRHEVGSEEAMCTSCHMPETTYMQVDPRRDHSWQVPRPDLSLSLGTPNVCVTCHQPNDPKQDDQWAYDTLKQWFPDSRYLDSDHFAQGFTAGEQGVQQAESQLSYIAQNKNEAAIIRASALERLTQYPSQNSLVAVARGAKDPNELIRVGAVTGAELFPVDVAWRVVSPLLEDDVLAVRVEAAASLSRFWQQLTPAQKQQLQPALNEYIDVQHYNSDRAAGRVSLGNVYVNQGRLDEAEQAYLGAIMVEPYSSSGYVNLADLYRVQKKDLQAQQLFDKGIAAGAADSTLHYAYGLNLVRQQAYEGATEQLKQAAELDPQNAQYWYVLGLASRESDKALSVKALGSAYQLTNNPQYLYALCDVMIDAKHSSANRCLQQLQKVAPQEAVNELRAKQ</sequence>
<accession>A0ABS2HLR1</accession>
<feature type="signal peptide" evidence="3">
    <location>
        <begin position="1"/>
        <end position="23"/>
    </location>
</feature>
<evidence type="ECO:0000313" key="5">
    <source>
        <dbReference type="EMBL" id="MBM7036766.1"/>
    </source>
</evidence>
<dbReference type="PROSITE" id="PS50005">
    <property type="entry name" value="TPR"/>
    <property type="match status" value="2"/>
</dbReference>
<keyword evidence="1 3" id="KW-0732">Signal</keyword>
<proteinExistence type="predicted"/>
<protein>
    <submittedName>
        <fullName evidence="5">Tetratricopeptide repeat protein</fullName>
    </submittedName>
</protein>
<evidence type="ECO:0000256" key="2">
    <source>
        <dbReference type="PROSITE-ProRule" id="PRU00339"/>
    </source>
</evidence>
<gene>
    <name evidence="5" type="ORF">JQC93_10175</name>
</gene>
<dbReference type="Gene3D" id="1.25.40.10">
    <property type="entry name" value="Tetratricopeptide repeat domain"/>
    <property type="match status" value="2"/>
</dbReference>
<dbReference type="SUPFAM" id="SSF48695">
    <property type="entry name" value="Multiheme cytochromes"/>
    <property type="match status" value="1"/>
</dbReference>
<keyword evidence="2" id="KW-0802">TPR repeat</keyword>
<organism evidence="5 6">
    <name type="scientific">Vibrio ulleungensis</name>
    <dbReference type="NCBI Taxonomy" id="2807619"/>
    <lineage>
        <taxon>Bacteria</taxon>
        <taxon>Pseudomonadati</taxon>
        <taxon>Pseudomonadota</taxon>
        <taxon>Gammaproteobacteria</taxon>
        <taxon>Vibrionales</taxon>
        <taxon>Vibrionaceae</taxon>
        <taxon>Vibrio</taxon>
    </lineage>
</organism>
<feature type="repeat" description="TPR" evidence="2">
    <location>
        <begin position="648"/>
        <end position="681"/>
    </location>
</feature>
<dbReference type="Proteomes" id="UP000809621">
    <property type="component" value="Unassembled WGS sequence"/>
</dbReference>
<feature type="chain" id="PRO_5045598693" evidence="3">
    <location>
        <begin position="24"/>
        <end position="755"/>
    </location>
</feature>
<feature type="domain" description="Cytochrome c-552/4" evidence="4">
    <location>
        <begin position="31"/>
        <end position="59"/>
    </location>
</feature>
<dbReference type="PANTHER" id="PTHR35038">
    <property type="entry name" value="DISSIMILATORY SULFITE REDUCTASE SIRA"/>
    <property type="match status" value="1"/>
</dbReference>
<dbReference type="InterPro" id="IPR051829">
    <property type="entry name" value="Multiheme_Cytochr_ET"/>
</dbReference>